<proteinExistence type="predicted"/>
<accession>A0A2R6AJB8</accession>
<gene>
    <name evidence="2" type="ORF">B9Q00_10350</name>
</gene>
<dbReference type="Pfam" id="PF13468">
    <property type="entry name" value="Glyoxalase_3"/>
    <property type="match status" value="1"/>
</dbReference>
<organism evidence="2 3">
    <name type="scientific">Candidatus Marsarchaeota G1 archaeon OSP_C</name>
    <dbReference type="NCBI Taxonomy" id="1978154"/>
    <lineage>
        <taxon>Archaea</taxon>
        <taxon>Candidatus Marsarchaeota</taxon>
        <taxon>Candidatus Marsarchaeota group 1</taxon>
    </lineage>
</organism>
<reference evidence="2 3" key="1">
    <citation type="submission" date="2017-04" db="EMBL/GenBank/DDBJ databases">
        <title>Novel microbial lineages endemic to geothermal iron-oxide mats fill important gaps in the evolutionary history of Archaea.</title>
        <authorList>
            <person name="Jay Z.J."/>
            <person name="Beam J.P."/>
            <person name="Dlakic M."/>
            <person name="Rusch D.B."/>
            <person name="Kozubal M.A."/>
            <person name="Inskeep W.P."/>
        </authorList>
    </citation>
    <scope>NUCLEOTIDE SEQUENCE [LARGE SCALE GENOMIC DNA]</scope>
    <source>
        <strain evidence="2">OSP_C</strain>
    </source>
</reference>
<sequence length="293" mass="33284">MQTIKIDHVSLATNDLMATCNAFEKMNLKPEYGGVHSTGTTHMSLLGFFDGSYIEIISRVDDKIPSIWTKEILENAGPCAWAIQVDNIHFEVERIRKLGIPVIGPEYYFRKRPDGVLVEWELAFLGNGEPGTLLPFIIQDRTKRELRVRPSACFSKEYKPNKTLSALINGVAFVMLVVRNVEMTQKLFEKVFGSSDWLEDKSSFLNTNIYWKLKSPVILVSGKTNQKWLLDRIDSFGEIPCAFLFKSANLKDAIEYFDLTNQESLFNGQLTIAWFGKSKFNTNGHLGLVELTN</sequence>
<dbReference type="SUPFAM" id="SSF54593">
    <property type="entry name" value="Glyoxalase/Bleomycin resistance protein/Dihydroxybiphenyl dioxygenase"/>
    <property type="match status" value="1"/>
</dbReference>
<dbReference type="InterPro" id="IPR029068">
    <property type="entry name" value="Glyas_Bleomycin-R_OHBP_Dase"/>
</dbReference>
<evidence type="ECO:0000259" key="1">
    <source>
        <dbReference type="Pfam" id="PF13468"/>
    </source>
</evidence>
<name>A0A2R6AJB8_9ARCH</name>
<protein>
    <recommendedName>
        <fullName evidence="1">Glyoxalase-like domain-containing protein</fullName>
    </recommendedName>
</protein>
<comment type="caution">
    <text evidence="2">The sequence shown here is derived from an EMBL/GenBank/DDBJ whole genome shotgun (WGS) entry which is preliminary data.</text>
</comment>
<evidence type="ECO:0000313" key="3">
    <source>
        <dbReference type="Proteomes" id="UP000241473"/>
    </source>
</evidence>
<dbReference type="Proteomes" id="UP000241473">
    <property type="component" value="Unassembled WGS sequence"/>
</dbReference>
<dbReference type="InterPro" id="IPR025870">
    <property type="entry name" value="Glyoxalase-like_dom"/>
</dbReference>
<dbReference type="Gene3D" id="3.10.180.10">
    <property type="entry name" value="2,3-Dihydroxybiphenyl 1,2-Dioxygenase, domain 1"/>
    <property type="match status" value="1"/>
</dbReference>
<evidence type="ECO:0000313" key="2">
    <source>
        <dbReference type="EMBL" id="PSN86471.1"/>
    </source>
</evidence>
<dbReference type="PANTHER" id="PTHR40265">
    <property type="entry name" value="BLL2707 PROTEIN"/>
    <property type="match status" value="1"/>
</dbReference>
<feature type="domain" description="Glyoxalase-like" evidence="1">
    <location>
        <begin position="6"/>
        <end position="155"/>
    </location>
</feature>
<dbReference type="AlphaFoldDB" id="A0A2R6AJB8"/>
<dbReference type="EMBL" id="NEXB01000109">
    <property type="protein sequence ID" value="PSN86471.1"/>
    <property type="molecule type" value="Genomic_DNA"/>
</dbReference>
<dbReference type="PANTHER" id="PTHR40265:SF1">
    <property type="entry name" value="GLYOXALASE-LIKE DOMAIN-CONTAINING PROTEIN"/>
    <property type="match status" value="1"/>
</dbReference>